<evidence type="ECO:0000256" key="1">
    <source>
        <dbReference type="ARBA" id="ARBA00022801"/>
    </source>
</evidence>
<proteinExistence type="predicted"/>
<dbReference type="SMART" id="SM00535">
    <property type="entry name" value="RIBOc"/>
    <property type="match status" value="1"/>
</dbReference>
<dbReference type="AlphaFoldDB" id="A0AA38S9Y9"/>
<name>A0AA38S9Y9_9ASTR</name>
<dbReference type="EMBL" id="JARYMX010000008">
    <property type="protein sequence ID" value="KAJ9538299.1"/>
    <property type="molecule type" value="Genomic_DNA"/>
</dbReference>
<accession>A0AA38S9Y9</accession>
<dbReference type="CDD" id="cd00593">
    <property type="entry name" value="RIBOc"/>
    <property type="match status" value="1"/>
</dbReference>
<gene>
    <name evidence="3" type="ORF">OSB04_031032</name>
</gene>
<reference evidence="3" key="1">
    <citation type="submission" date="2023-03" db="EMBL/GenBank/DDBJ databases">
        <title>Chromosome-scale reference genome and RAD-based genetic map of yellow starthistle (Centaurea solstitialis) reveal putative structural variation and QTLs associated with invader traits.</title>
        <authorList>
            <person name="Reatini B."/>
            <person name="Cang F.A."/>
            <person name="Jiang Q."/>
            <person name="Mckibben M.T.W."/>
            <person name="Barker M.S."/>
            <person name="Rieseberg L.H."/>
            <person name="Dlugosch K.M."/>
        </authorList>
    </citation>
    <scope>NUCLEOTIDE SEQUENCE</scope>
    <source>
        <strain evidence="3">CAN-66</strain>
        <tissue evidence="3">Leaf</tissue>
    </source>
</reference>
<dbReference type="Pfam" id="PF00636">
    <property type="entry name" value="Ribonuclease_3"/>
    <property type="match status" value="1"/>
</dbReference>
<dbReference type="SUPFAM" id="SSF69065">
    <property type="entry name" value="RNase III domain-like"/>
    <property type="match status" value="1"/>
</dbReference>
<evidence type="ECO:0000259" key="2">
    <source>
        <dbReference type="PROSITE" id="PS50142"/>
    </source>
</evidence>
<sequence length="274" mass="31018">MVQGSESSVELQAGVNGAVEDGIMTRLVRWYVGKGSLGMFSSDCCRVKESLDTLFEIKTFTEESPTTKLCESYELHELFGDRVVALLITNFHLTSLPMPRSRDVNDLEEANVNGEFLARALVRLGLDRFIRISERKNLFDEEVEIFKKEIEEFPNSYFLIYTPKELTDVMEALIGAICRDNDSNMKATWEVVSRLLQPLVTMETLAEHPKTKFISECGARGLKPSTDTRSSDKTGIAKVYVNRKLLSYVFYASDEKAAKNRAFIEAYPLIILIV</sequence>
<dbReference type="InterPro" id="IPR000999">
    <property type="entry name" value="RNase_III_dom"/>
</dbReference>
<feature type="domain" description="RNase III" evidence="2">
    <location>
        <begin position="37"/>
        <end position="182"/>
    </location>
</feature>
<dbReference type="GO" id="GO:0004525">
    <property type="term" value="F:ribonuclease III activity"/>
    <property type="evidence" value="ECO:0007669"/>
    <property type="project" value="InterPro"/>
</dbReference>
<dbReference type="GO" id="GO:0006396">
    <property type="term" value="P:RNA processing"/>
    <property type="evidence" value="ECO:0007669"/>
    <property type="project" value="InterPro"/>
</dbReference>
<keyword evidence="4" id="KW-1185">Reference proteome</keyword>
<evidence type="ECO:0000313" key="4">
    <source>
        <dbReference type="Proteomes" id="UP001172457"/>
    </source>
</evidence>
<organism evidence="3 4">
    <name type="scientific">Centaurea solstitialis</name>
    <name type="common">yellow star-thistle</name>
    <dbReference type="NCBI Taxonomy" id="347529"/>
    <lineage>
        <taxon>Eukaryota</taxon>
        <taxon>Viridiplantae</taxon>
        <taxon>Streptophyta</taxon>
        <taxon>Embryophyta</taxon>
        <taxon>Tracheophyta</taxon>
        <taxon>Spermatophyta</taxon>
        <taxon>Magnoliopsida</taxon>
        <taxon>eudicotyledons</taxon>
        <taxon>Gunneridae</taxon>
        <taxon>Pentapetalae</taxon>
        <taxon>asterids</taxon>
        <taxon>campanulids</taxon>
        <taxon>Asterales</taxon>
        <taxon>Asteraceae</taxon>
        <taxon>Carduoideae</taxon>
        <taxon>Cardueae</taxon>
        <taxon>Centaureinae</taxon>
        <taxon>Centaurea</taxon>
    </lineage>
</organism>
<dbReference type="Proteomes" id="UP001172457">
    <property type="component" value="Chromosome 8"/>
</dbReference>
<protein>
    <recommendedName>
        <fullName evidence="2">RNase III domain-containing protein</fullName>
    </recommendedName>
</protein>
<dbReference type="PROSITE" id="PS50142">
    <property type="entry name" value="RNASE_3_2"/>
    <property type="match status" value="1"/>
</dbReference>
<dbReference type="PANTHER" id="PTHR14950:SF37">
    <property type="entry name" value="ENDORIBONUCLEASE DICER"/>
    <property type="match status" value="1"/>
</dbReference>
<keyword evidence="1" id="KW-0378">Hydrolase</keyword>
<dbReference type="Gene3D" id="1.10.1520.10">
    <property type="entry name" value="Ribonuclease III domain"/>
    <property type="match status" value="1"/>
</dbReference>
<comment type="caution">
    <text evidence="3">The sequence shown here is derived from an EMBL/GenBank/DDBJ whole genome shotgun (WGS) entry which is preliminary data.</text>
</comment>
<dbReference type="PANTHER" id="PTHR14950">
    <property type="entry name" value="DICER-RELATED"/>
    <property type="match status" value="1"/>
</dbReference>
<dbReference type="InterPro" id="IPR036389">
    <property type="entry name" value="RNase_III_sf"/>
</dbReference>
<evidence type="ECO:0000313" key="3">
    <source>
        <dbReference type="EMBL" id="KAJ9538299.1"/>
    </source>
</evidence>